<dbReference type="EMBL" id="JABFHI010000002">
    <property type="protein sequence ID" value="NOG31429.1"/>
    <property type="molecule type" value="Genomic_DNA"/>
</dbReference>
<name>A0A7Y3TZA7_9GAMM</name>
<keyword evidence="2" id="KW-1185">Reference proteome</keyword>
<reference evidence="1 2" key="2">
    <citation type="submission" date="2020-06" db="EMBL/GenBank/DDBJ databases">
        <title>Halomonas songnenensis sp. nov., a moderately halophilic bacterium isolated from saline and alkaline soils.</title>
        <authorList>
            <person name="Jiang J."/>
            <person name="Pan Y."/>
        </authorList>
    </citation>
    <scope>NUCLEOTIDE SEQUENCE [LARGE SCALE GENOMIC DNA]</scope>
    <source>
        <strain evidence="1 2">TBZ9</strain>
    </source>
</reference>
<comment type="caution">
    <text evidence="1">The sequence shown here is derived from an EMBL/GenBank/DDBJ whole genome shotgun (WGS) entry which is preliminary data.</text>
</comment>
<keyword evidence="1" id="KW-0418">Kinase</keyword>
<proteinExistence type="predicted"/>
<dbReference type="Proteomes" id="UP000588806">
    <property type="component" value="Unassembled WGS sequence"/>
</dbReference>
<gene>
    <name evidence="1" type="ORF">HLB35_05980</name>
</gene>
<dbReference type="RefSeq" id="WP_171701882.1">
    <property type="nucleotide sequence ID" value="NZ_JABFHI010000002.1"/>
</dbReference>
<dbReference type="GO" id="GO:0016301">
    <property type="term" value="F:kinase activity"/>
    <property type="evidence" value="ECO:0007669"/>
    <property type="project" value="UniProtKB-KW"/>
</dbReference>
<evidence type="ECO:0000313" key="2">
    <source>
        <dbReference type="Proteomes" id="UP000588806"/>
    </source>
</evidence>
<keyword evidence="1" id="KW-0808">Transferase</keyword>
<accession>A0A7Y3TZA7</accession>
<reference evidence="1 2" key="1">
    <citation type="submission" date="2020-05" db="EMBL/GenBank/DDBJ databases">
        <authorList>
            <person name="Ruan W."/>
            <person name="Jeon C.O."/>
            <person name="Chun B.H."/>
        </authorList>
    </citation>
    <scope>NUCLEOTIDE SEQUENCE [LARGE SCALE GENOMIC DNA]</scope>
    <source>
        <strain evidence="1 2">TBZ9</strain>
    </source>
</reference>
<dbReference type="AlphaFoldDB" id="A0A7Y3TZA7"/>
<sequence>MNQQHLLALGRYHPVVIEGMGGFDSRDPRPVAASIAQRLRRHWQNKPTDKPKLIVIQGDPLEERGISAITPLVAAELSASRGLVCLDEAIADYHAPNADRNNVILEVRYSQLTEVLNHHQPDTLQRLEARVDRAISEKNHQRSAMGKAPLKSYFRDFALLQEVTKAACHQLCGGITVAHTAREIHPFSVTSFYTISLELGLVKADDLVSYSGAVPSP</sequence>
<evidence type="ECO:0000313" key="1">
    <source>
        <dbReference type="EMBL" id="NOG31429.1"/>
    </source>
</evidence>
<protein>
    <submittedName>
        <fullName evidence="1">Shikimate kinase</fullName>
    </submittedName>
</protein>
<organism evidence="1 2">
    <name type="scientific">Vreelandella azerica</name>
    <dbReference type="NCBI Taxonomy" id="2732867"/>
    <lineage>
        <taxon>Bacteria</taxon>
        <taxon>Pseudomonadati</taxon>
        <taxon>Pseudomonadota</taxon>
        <taxon>Gammaproteobacteria</taxon>
        <taxon>Oceanospirillales</taxon>
        <taxon>Halomonadaceae</taxon>
        <taxon>Vreelandella</taxon>
    </lineage>
</organism>